<keyword evidence="3 7" id="KW-0853">WD repeat</keyword>
<sequence length="437" mass="48262">MSDKDHKQLTTQVQIRLTTRQQKYRIGAEDAVLLMVPTHLRRFNLSEIVNHLLNNEKKVPFDFIIAGKFLRSSLSEYLEKHSISTENTIEIEYVLSSMPPKQTSSMDNEDWIAAIAGPALTTSIATACYDGNVRLWSQTGACIAVLKKHERSVKSIAWLSGNSKSSKLISGGEDQTVFAWEYDSSKKTTRVAFECIGHKGSVDGLSVNETKTHFASASFDSIVKIWTSSTNDDTVHSQQHEQSELASKRKRLADSEVLLKDCIQNLEAHVGPVTSVAFSKVAGEVNTLFSGGADHSVRIWNIETGKNLHSMSCEKVVLAIDHSANSNLIVTGHTDNYVRLWDPRDQNGLVVKMKLVSHKSWVPAVSCSPTSPFALATGSYDSSIKVWDVRSTTPLHTLSAAEDGKKKVLALVWEDGCLFSGGEEGKLRVHDMQVETE</sequence>
<evidence type="ECO:0000256" key="3">
    <source>
        <dbReference type="ARBA" id="ARBA00022574"/>
    </source>
</evidence>
<comment type="subunit">
    <text evidence="6">Component of the NOP7 complex, composed of ERB1, NOP7 and YTM1. Within the NOP7 complex ERB1 appears to interact directly with NOP7 and YTM1. The NOP7 complex also associates with the 66S pre-ribosome.</text>
</comment>
<dbReference type="InterPro" id="IPR015943">
    <property type="entry name" value="WD40/YVTN_repeat-like_dom_sf"/>
</dbReference>
<dbReference type="Pfam" id="PF08154">
    <property type="entry name" value="NLE"/>
    <property type="match status" value="1"/>
</dbReference>
<dbReference type="EMBL" id="JADGJH010003865">
    <property type="protein sequence ID" value="KAJ3088374.1"/>
    <property type="molecule type" value="Genomic_DNA"/>
</dbReference>
<dbReference type="GO" id="GO:0043021">
    <property type="term" value="F:ribonucleoprotein complex binding"/>
    <property type="evidence" value="ECO:0007669"/>
    <property type="project" value="UniProtKB-UniRule"/>
</dbReference>
<feature type="repeat" description="WD" evidence="7">
    <location>
        <begin position="195"/>
        <end position="236"/>
    </location>
</feature>
<keyword evidence="5 6" id="KW-0539">Nucleus</keyword>
<reference evidence="9" key="1">
    <citation type="submission" date="2020-05" db="EMBL/GenBank/DDBJ databases">
        <title>Phylogenomic resolution of chytrid fungi.</title>
        <authorList>
            <person name="Stajich J.E."/>
            <person name="Amses K."/>
            <person name="Simmons R."/>
            <person name="Seto K."/>
            <person name="Myers J."/>
            <person name="Bonds A."/>
            <person name="Quandt C.A."/>
            <person name="Barry K."/>
            <person name="Liu P."/>
            <person name="Grigoriev I."/>
            <person name="Longcore J.E."/>
            <person name="James T.Y."/>
        </authorList>
    </citation>
    <scope>NUCLEOTIDE SEQUENCE</scope>
    <source>
        <strain evidence="9">JEL0513</strain>
    </source>
</reference>
<evidence type="ECO:0000256" key="1">
    <source>
        <dbReference type="ARBA" id="ARBA00022517"/>
    </source>
</evidence>
<dbReference type="SMART" id="SM00320">
    <property type="entry name" value="WD40"/>
    <property type="match status" value="7"/>
</dbReference>
<evidence type="ECO:0000259" key="8">
    <source>
        <dbReference type="Pfam" id="PF08154"/>
    </source>
</evidence>
<dbReference type="Gene3D" id="2.130.10.10">
    <property type="entry name" value="YVTN repeat-like/Quinoprotein amine dehydrogenase"/>
    <property type="match status" value="1"/>
</dbReference>
<dbReference type="InterPro" id="IPR001680">
    <property type="entry name" value="WD40_rpt"/>
</dbReference>
<dbReference type="AlphaFoldDB" id="A0AAD5SPX6"/>
<dbReference type="Pfam" id="PF00400">
    <property type="entry name" value="WD40"/>
    <property type="match status" value="5"/>
</dbReference>
<organism evidence="9 10">
    <name type="scientific">Physocladia obscura</name>
    <dbReference type="NCBI Taxonomy" id="109957"/>
    <lineage>
        <taxon>Eukaryota</taxon>
        <taxon>Fungi</taxon>
        <taxon>Fungi incertae sedis</taxon>
        <taxon>Chytridiomycota</taxon>
        <taxon>Chytridiomycota incertae sedis</taxon>
        <taxon>Chytridiomycetes</taxon>
        <taxon>Chytridiales</taxon>
        <taxon>Chytriomycetaceae</taxon>
        <taxon>Physocladia</taxon>
    </lineage>
</organism>
<comment type="subcellular location">
    <subcellularLocation>
        <location evidence="6">Nucleus</location>
        <location evidence="6">Nucleolus</location>
    </subcellularLocation>
    <subcellularLocation>
        <location evidence="6">Nucleus</location>
        <location evidence="6">Nucleoplasm</location>
    </subcellularLocation>
</comment>
<evidence type="ECO:0000256" key="7">
    <source>
        <dbReference type="PROSITE-ProRule" id="PRU00221"/>
    </source>
</evidence>
<protein>
    <recommendedName>
        <fullName evidence="6">Ribosome biogenesis protein YTM1</fullName>
    </recommendedName>
</protein>
<comment type="similarity">
    <text evidence="6">Belongs to the WD repeat WDR12/YTM1 family.</text>
</comment>
<name>A0AAD5SPX6_9FUNG</name>
<feature type="repeat" description="WD" evidence="7">
    <location>
        <begin position="355"/>
        <end position="397"/>
    </location>
</feature>
<evidence type="ECO:0000313" key="10">
    <source>
        <dbReference type="Proteomes" id="UP001211907"/>
    </source>
</evidence>
<dbReference type="GO" id="GO:0000466">
    <property type="term" value="P:maturation of 5.8S rRNA from tricistronic rRNA transcript (SSU-rRNA, 5.8S rRNA, LSU-rRNA)"/>
    <property type="evidence" value="ECO:0007669"/>
    <property type="project" value="UniProtKB-UniRule"/>
</dbReference>
<dbReference type="Proteomes" id="UP001211907">
    <property type="component" value="Unassembled WGS sequence"/>
</dbReference>
<dbReference type="PROSITE" id="PS50082">
    <property type="entry name" value="WD_REPEATS_2"/>
    <property type="match status" value="5"/>
</dbReference>
<dbReference type="GO" id="GO:0030687">
    <property type="term" value="C:preribosome, large subunit precursor"/>
    <property type="evidence" value="ECO:0007669"/>
    <property type="project" value="UniProtKB-UniRule"/>
</dbReference>
<comment type="function">
    <text evidence="6">Component of the NOP7 complex, which is required for maturation of the 25S and 5.8S ribosomal RNAs and formation of the 60S ribosome.</text>
</comment>
<dbReference type="PRINTS" id="PR00320">
    <property type="entry name" value="GPROTEINBRPT"/>
</dbReference>
<dbReference type="InterPro" id="IPR020472">
    <property type="entry name" value="WD40_PAC1"/>
</dbReference>
<dbReference type="PROSITE" id="PS50294">
    <property type="entry name" value="WD_REPEATS_REGION"/>
    <property type="match status" value="3"/>
</dbReference>
<evidence type="ECO:0000256" key="6">
    <source>
        <dbReference type="HAMAP-Rule" id="MF_03029"/>
    </source>
</evidence>
<evidence type="ECO:0000256" key="5">
    <source>
        <dbReference type="ARBA" id="ARBA00023242"/>
    </source>
</evidence>
<keyword evidence="4" id="KW-0677">Repeat</keyword>
<feature type="repeat" description="WD" evidence="7">
    <location>
        <begin position="317"/>
        <end position="351"/>
    </location>
</feature>
<dbReference type="GO" id="GO:0000463">
    <property type="term" value="P:maturation of LSU-rRNA from tricistronic rRNA transcript (SSU-rRNA, 5.8S rRNA, LSU-rRNA)"/>
    <property type="evidence" value="ECO:0007669"/>
    <property type="project" value="UniProtKB-UniRule"/>
</dbReference>
<dbReference type="InterPro" id="IPR019775">
    <property type="entry name" value="WD40_repeat_CS"/>
</dbReference>
<dbReference type="InterPro" id="IPR036322">
    <property type="entry name" value="WD40_repeat_dom_sf"/>
</dbReference>
<accession>A0AAD5SPX6</accession>
<dbReference type="InterPro" id="IPR012972">
    <property type="entry name" value="NLE"/>
</dbReference>
<keyword evidence="10" id="KW-1185">Reference proteome</keyword>
<dbReference type="GO" id="GO:0005730">
    <property type="term" value="C:nucleolus"/>
    <property type="evidence" value="ECO:0007669"/>
    <property type="project" value="UniProtKB-SubCell"/>
</dbReference>
<dbReference type="GO" id="GO:0005654">
    <property type="term" value="C:nucleoplasm"/>
    <property type="evidence" value="ECO:0007669"/>
    <property type="project" value="UniProtKB-SubCell"/>
</dbReference>
<evidence type="ECO:0000256" key="2">
    <source>
        <dbReference type="ARBA" id="ARBA00022552"/>
    </source>
</evidence>
<keyword evidence="2 6" id="KW-0698">rRNA processing</keyword>
<dbReference type="InterPro" id="IPR028599">
    <property type="entry name" value="WDR12/Ytm1"/>
</dbReference>
<dbReference type="SUPFAM" id="SSF50978">
    <property type="entry name" value="WD40 repeat-like"/>
    <property type="match status" value="1"/>
</dbReference>
<gene>
    <name evidence="9" type="primary">WDR12</name>
    <name evidence="6" type="synonym">YTM1</name>
    <name evidence="9" type="ORF">HK100_008057</name>
</gene>
<proteinExistence type="inferred from homology"/>
<feature type="repeat" description="WD" evidence="7">
    <location>
        <begin position="146"/>
        <end position="190"/>
    </location>
</feature>
<feature type="domain" description="NLE" evidence="8">
    <location>
        <begin position="13"/>
        <end position="78"/>
    </location>
</feature>
<dbReference type="PANTHER" id="PTHR19855:SF11">
    <property type="entry name" value="RIBOSOME BIOGENESIS PROTEIN WDR12"/>
    <property type="match status" value="1"/>
</dbReference>
<dbReference type="HAMAP" id="MF_03029">
    <property type="entry name" value="WDR12"/>
    <property type="match status" value="1"/>
</dbReference>
<evidence type="ECO:0000313" key="9">
    <source>
        <dbReference type="EMBL" id="KAJ3088374.1"/>
    </source>
</evidence>
<feature type="repeat" description="WD" evidence="7">
    <location>
        <begin position="266"/>
        <end position="310"/>
    </location>
</feature>
<comment type="caution">
    <text evidence="9">The sequence shown here is derived from an EMBL/GenBank/DDBJ whole genome shotgun (WGS) entry which is preliminary data.</text>
</comment>
<dbReference type="PANTHER" id="PTHR19855">
    <property type="entry name" value="WD40 REPEAT PROTEIN 12, 37"/>
    <property type="match status" value="1"/>
</dbReference>
<evidence type="ECO:0000256" key="4">
    <source>
        <dbReference type="ARBA" id="ARBA00022737"/>
    </source>
</evidence>
<keyword evidence="1 6" id="KW-0690">Ribosome biogenesis</keyword>
<dbReference type="PROSITE" id="PS00678">
    <property type="entry name" value="WD_REPEATS_1"/>
    <property type="match status" value="2"/>
</dbReference>